<proteinExistence type="predicted"/>
<sequence length="523" mass="55591">MVGKATGADGGSKGFSLFSAINGLFERARSSAEKESQRLFTLPIPEPPRPDKERQARRPESRGPNALMRDQRELSNGSKSGLAEALAMTKRRPRPARSHSSRAGSAAPRKHQTPNDQSPSLQHNLPVFPTDTSPLSAVRLDEIAVAGDGQLLDEASSAAPTPKSIAKRKRSVKRSPSPEIESYVDSPKRARAGDTASTAFSAAALSTPHLGPFDGGAANGWDNAYDQYSVASARNVDAAPVFRQAPGSTAFALPRETLRRSSTVSTVVSDTARQGRSAAATPIADSSRYAVPPVAEPARLEKVERELRTLKKIIASLLPDELNDDDLRSVYGDADVQQARRLSSSDDIIMQLLKTRLGAGAQLASRFGGAMLARPPAIDLPPSPTSNSPTRYGLPARSILPAPPPPPPPPPPVLPNGRQLAGPSLALPTGRPRSAASLLRRDSTASEATSSLLGGYPAVHSATVRRLRADLRPVSSSRAPPPPPPPPPHKDPGVMTRLLEEMKHHKLRSVKKPKDMVGCNTST</sequence>
<dbReference type="OrthoDB" id="5581392at2759"/>
<evidence type="ECO:0000256" key="1">
    <source>
        <dbReference type="SAM" id="MobiDB-lite"/>
    </source>
</evidence>
<feature type="region of interest" description="Disordered" evidence="1">
    <location>
        <begin position="29"/>
        <end position="133"/>
    </location>
</feature>
<feature type="compositionally biased region" description="Basic residues" evidence="1">
    <location>
        <begin position="89"/>
        <end position="100"/>
    </location>
</feature>
<feature type="compositionally biased region" description="Pro residues" evidence="1">
    <location>
        <begin position="401"/>
        <end position="414"/>
    </location>
</feature>
<protein>
    <submittedName>
        <fullName evidence="2">Uncharacterized protein</fullName>
    </submittedName>
</protein>
<feature type="region of interest" description="Disordered" evidence="1">
    <location>
        <begin position="376"/>
        <end position="450"/>
    </location>
</feature>
<evidence type="ECO:0000313" key="2">
    <source>
        <dbReference type="EMBL" id="KAJ2007834.1"/>
    </source>
</evidence>
<dbReference type="AlphaFoldDB" id="A0A9W8EHE3"/>
<feature type="region of interest" description="Disordered" evidence="1">
    <location>
        <begin position="147"/>
        <end position="196"/>
    </location>
</feature>
<feature type="region of interest" description="Disordered" evidence="1">
    <location>
        <begin position="466"/>
        <end position="494"/>
    </location>
</feature>
<reference evidence="2" key="1">
    <citation type="submission" date="2022-07" db="EMBL/GenBank/DDBJ databases">
        <title>Phylogenomic reconstructions and comparative analyses of Kickxellomycotina fungi.</title>
        <authorList>
            <person name="Reynolds N.K."/>
            <person name="Stajich J.E."/>
            <person name="Barry K."/>
            <person name="Grigoriev I.V."/>
            <person name="Crous P."/>
            <person name="Smith M.E."/>
        </authorList>
    </citation>
    <scope>NUCLEOTIDE SEQUENCE</scope>
    <source>
        <strain evidence="2">IMI 214461</strain>
    </source>
</reference>
<feature type="compositionally biased region" description="Polar residues" evidence="1">
    <location>
        <begin position="114"/>
        <end position="123"/>
    </location>
</feature>
<dbReference type="Proteomes" id="UP001150907">
    <property type="component" value="Unassembled WGS sequence"/>
</dbReference>
<gene>
    <name evidence="2" type="ORF">H4R26_000564</name>
</gene>
<name>A0A9W8EHE3_9FUNG</name>
<keyword evidence="3" id="KW-1185">Reference proteome</keyword>
<comment type="caution">
    <text evidence="2">The sequence shown here is derived from an EMBL/GenBank/DDBJ whole genome shotgun (WGS) entry which is preliminary data.</text>
</comment>
<feature type="compositionally biased region" description="Low complexity" evidence="1">
    <location>
        <begin position="262"/>
        <end position="272"/>
    </location>
</feature>
<feature type="region of interest" description="Disordered" evidence="1">
    <location>
        <begin position="262"/>
        <end position="284"/>
    </location>
</feature>
<dbReference type="EMBL" id="JANBQF010000017">
    <property type="protein sequence ID" value="KAJ2007834.1"/>
    <property type="molecule type" value="Genomic_DNA"/>
</dbReference>
<organism evidence="2 3">
    <name type="scientific">Coemansia thaxteri</name>
    <dbReference type="NCBI Taxonomy" id="2663907"/>
    <lineage>
        <taxon>Eukaryota</taxon>
        <taxon>Fungi</taxon>
        <taxon>Fungi incertae sedis</taxon>
        <taxon>Zoopagomycota</taxon>
        <taxon>Kickxellomycotina</taxon>
        <taxon>Kickxellomycetes</taxon>
        <taxon>Kickxellales</taxon>
        <taxon>Kickxellaceae</taxon>
        <taxon>Coemansia</taxon>
    </lineage>
</organism>
<feature type="compositionally biased region" description="Basic and acidic residues" evidence="1">
    <location>
        <begin position="48"/>
        <end position="61"/>
    </location>
</feature>
<accession>A0A9W8EHE3</accession>
<evidence type="ECO:0000313" key="3">
    <source>
        <dbReference type="Proteomes" id="UP001150907"/>
    </source>
</evidence>